<dbReference type="InterPro" id="IPR043502">
    <property type="entry name" value="DNA/RNA_pol_sf"/>
</dbReference>
<sequence length="300" mass="34345">MLISLYPNYLIPFKIWTPTNHLVQIVSLDISCPTLEFWVGKDCYTSVTCHGKLPRLWKSAIVIPIHKPNKNAGLTTSSCPISLTCITCKLMECMVLRRLTHHLHTNNLMPPEQFAFRKGHSTVDQILYFTQCVRDSQNHKLTRHTMVAFLDVSKAFDRVWKYKLLSKCFGVFGIKGKALPWISNFLNHRNFCVNFHATFSDSYKTYQGIPQGCVLSPTLFSLFISGVEKYVKPSQIGLFADDVVLWCSDANISKLESQLNNVLSKYSGVCRQPQNYFQCFKVYSQPRLIGIFTTTLLSFF</sequence>
<evidence type="ECO:0000313" key="3">
    <source>
        <dbReference type="Proteomes" id="UP000886998"/>
    </source>
</evidence>
<dbReference type="SUPFAM" id="SSF56672">
    <property type="entry name" value="DNA/RNA polymerases"/>
    <property type="match status" value="1"/>
</dbReference>
<evidence type="ECO:0000259" key="1">
    <source>
        <dbReference type="PROSITE" id="PS50878"/>
    </source>
</evidence>
<gene>
    <name evidence="2" type="primary">RTase_292</name>
    <name evidence="2" type="ORF">TNIN_130241</name>
</gene>
<keyword evidence="2" id="KW-0808">Transferase</keyword>
<dbReference type="OrthoDB" id="6436989at2759"/>
<organism evidence="2 3">
    <name type="scientific">Trichonephila inaurata madagascariensis</name>
    <dbReference type="NCBI Taxonomy" id="2747483"/>
    <lineage>
        <taxon>Eukaryota</taxon>
        <taxon>Metazoa</taxon>
        <taxon>Ecdysozoa</taxon>
        <taxon>Arthropoda</taxon>
        <taxon>Chelicerata</taxon>
        <taxon>Arachnida</taxon>
        <taxon>Araneae</taxon>
        <taxon>Araneomorphae</taxon>
        <taxon>Entelegynae</taxon>
        <taxon>Araneoidea</taxon>
        <taxon>Nephilidae</taxon>
        <taxon>Trichonephila</taxon>
        <taxon>Trichonephila inaurata</taxon>
    </lineage>
</organism>
<dbReference type="AlphaFoldDB" id="A0A8X6XU93"/>
<dbReference type="Proteomes" id="UP000886998">
    <property type="component" value="Unassembled WGS sequence"/>
</dbReference>
<dbReference type="CDD" id="cd01650">
    <property type="entry name" value="RT_nLTR_like"/>
    <property type="match status" value="1"/>
</dbReference>
<keyword evidence="2" id="KW-0695">RNA-directed DNA polymerase</keyword>
<keyword evidence="2" id="KW-0548">Nucleotidyltransferase</keyword>
<comment type="caution">
    <text evidence="2">The sequence shown here is derived from an EMBL/GenBank/DDBJ whole genome shotgun (WGS) entry which is preliminary data.</text>
</comment>
<feature type="domain" description="Reverse transcriptase" evidence="1">
    <location>
        <begin position="46"/>
        <end position="293"/>
    </location>
</feature>
<dbReference type="EMBL" id="BMAV01012244">
    <property type="protein sequence ID" value="GFY58780.1"/>
    <property type="molecule type" value="Genomic_DNA"/>
</dbReference>
<dbReference type="Pfam" id="PF00078">
    <property type="entry name" value="RVT_1"/>
    <property type="match status" value="1"/>
</dbReference>
<reference evidence="2" key="1">
    <citation type="submission" date="2020-08" db="EMBL/GenBank/DDBJ databases">
        <title>Multicomponent nature underlies the extraordinary mechanical properties of spider dragline silk.</title>
        <authorList>
            <person name="Kono N."/>
            <person name="Nakamura H."/>
            <person name="Mori M."/>
            <person name="Yoshida Y."/>
            <person name="Ohtoshi R."/>
            <person name="Malay A.D."/>
            <person name="Moran D.A.P."/>
            <person name="Tomita M."/>
            <person name="Numata K."/>
            <person name="Arakawa K."/>
        </authorList>
    </citation>
    <scope>NUCLEOTIDE SEQUENCE</scope>
</reference>
<proteinExistence type="predicted"/>
<name>A0A8X6XU93_9ARAC</name>
<evidence type="ECO:0000313" key="2">
    <source>
        <dbReference type="EMBL" id="GFY58780.1"/>
    </source>
</evidence>
<protein>
    <submittedName>
        <fullName evidence="2">Putative RNA-directed DNA polymerase from transposon BS</fullName>
    </submittedName>
</protein>
<dbReference type="GO" id="GO:0003964">
    <property type="term" value="F:RNA-directed DNA polymerase activity"/>
    <property type="evidence" value="ECO:0007669"/>
    <property type="project" value="UniProtKB-KW"/>
</dbReference>
<dbReference type="PANTHER" id="PTHR19446">
    <property type="entry name" value="REVERSE TRANSCRIPTASES"/>
    <property type="match status" value="1"/>
</dbReference>
<accession>A0A8X6XU93</accession>
<dbReference type="PROSITE" id="PS50878">
    <property type="entry name" value="RT_POL"/>
    <property type="match status" value="1"/>
</dbReference>
<dbReference type="InterPro" id="IPR000477">
    <property type="entry name" value="RT_dom"/>
</dbReference>
<keyword evidence="3" id="KW-1185">Reference proteome</keyword>